<dbReference type="EMBL" id="UYRU01013828">
    <property type="protein sequence ID" value="VDK49546.1"/>
    <property type="molecule type" value="Genomic_DNA"/>
</dbReference>
<name>A0A3P6QDL8_DIBLA</name>
<dbReference type="InterPro" id="IPR011993">
    <property type="entry name" value="PH-like_dom_sf"/>
</dbReference>
<organism evidence="1 2">
    <name type="scientific">Dibothriocephalus latus</name>
    <name type="common">Fish tapeworm</name>
    <name type="synonym">Diphyllobothrium latum</name>
    <dbReference type="NCBI Taxonomy" id="60516"/>
    <lineage>
        <taxon>Eukaryota</taxon>
        <taxon>Metazoa</taxon>
        <taxon>Spiralia</taxon>
        <taxon>Lophotrochozoa</taxon>
        <taxon>Platyhelminthes</taxon>
        <taxon>Cestoda</taxon>
        <taxon>Eucestoda</taxon>
        <taxon>Diphyllobothriidea</taxon>
        <taxon>Diphyllobothriidae</taxon>
        <taxon>Dibothriocephalus</taxon>
    </lineage>
</organism>
<dbReference type="Proteomes" id="UP000281553">
    <property type="component" value="Unassembled WGS sequence"/>
</dbReference>
<reference evidence="1 2" key="1">
    <citation type="submission" date="2018-11" db="EMBL/GenBank/DDBJ databases">
        <authorList>
            <consortium name="Pathogen Informatics"/>
        </authorList>
    </citation>
    <scope>NUCLEOTIDE SEQUENCE [LARGE SCALE GENOMIC DNA]</scope>
</reference>
<gene>
    <name evidence="1" type="ORF">DILT_LOCUS1733</name>
</gene>
<protein>
    <submittedName>
        <fullName evidence="1">Uncharacterized protein</fullName>
    </submittedName>
</protein>
<proteinExistence type="predicted"/>
<sequence length="71" mass="7770">MTEPRSNGQLSAAAGSDKKVTVVDQTDGEVALPELSGYVKICKPRYLGIRVFKRVYVVLKKTILQVYKVGG</sequence>
<evidence type="ECO:0000313" key="1">
    <source>
        <dbReference type="EMBL" id="VDK49546.1"/>
    </source>
</evidence>
<dbReference type="OrthoDB" id="10472579at2759"/>
<evidence type="ECO:0000313" key="2">
    <source>
        <dbReference type="Proteomes" id="UP000281553"/>
    </source>
</evidence>
<dbReference type="Gene3D" id="2.30.29.30">
    <property type="entry name" value="Pleckstrin-homology domain (PH domain)/Phosphotyrosine-binding domain (PTB)"/>
    <property type="match status" value="1"/>
</dbReference>
<keyword evidence="2" id="KW-1185">Reference proteome</keyword>
<dbReference type="AlphaFoldDB" id="A0A3P6QDL8"/>
<accession>A0A3P6QDL8</accession>